<evidence type="ECO:0000313" key="4">
    <source>
        <dbReference type="EMBL" id="MBB3927605.1"/>
    </source>
</evidence>
<evidence type="ECO:0000259" key="3">
    <source>
        <dbReference type="SMART" id="SM00903"/>
    </source>
</evidence>
<dbReference type="AlphaFoldDB" id="A0A7W6BIH3"/>
<protein>
    <submittedName>
        <fullName evidence="4">Flavin reductase (DIM6/NTAB) family NADH-FMN oxidoreductase RutF</fullName>
    </submittedName>
</protein>
<proteinExistence type="inferred from homology"/>
<sequence length="171" mass="18349">MKTEAVAGTEELAAKLKGAMRGFAQSVVIITTIDDAGVRYAMAATAVTPLSMDPPSMLICVNRTVSSYKILEGGANFCLNILGVDQQDIARCCGGAAKGEERFATGHWETDEHGLPYAADAQAVISCHQRQRISYGSHDIFIGDVQSVRLADTVDPLIYLDGAYRRIGPKL</sequence>
<dbReference type="InterPro" id="IPR012349">
    <property type="entry name" value="Split_barrel_FMN-bd"/>
</dbReference>
<organism evidence="4 5">
    <name type="scientific">Sphingobium jiangsuense</name>
    <dbReference type="NCBI Taxonomy" id="870476"/>
    <lineage>
        <taxon>Bacteria</taxon>
        <taxon>Pseudomonadati</taxon>
        <taxon>Pseudomonadota</taxon>
        <taxon>Alphaproteobacteria</taxon>
        <taxon>Sphingomonadales</taxon>
        <taxon>Sphingomonadaceae</taxon>
        <taxon>Sphingobium</taxon>
    </lineage>
</organism>
<accession>A0A7W6BIH3</accession>
<evidence type="ECO:0000256" key="1">
    <source>
        <dbReference type="ARBA" id="ARBA00008898"/>
    </source>
</evidence>
<dbReference type="RefSeq" id="WP_188073072.1">
    <property type="nucleotide sequence ID" value="NZ_BSPS01000002.1"/>
</dbReference>
<dbReference type="InterPro" id="IPR050268">
    <property type="entry name" value="NADH-dep_flavin_reductase"/>
</dbReference>
<keyword evidence="2" id="KW-0560">Oxidoreductase</keyword>
<dbReference type="GO" id="GO:0042602">
    <property type="term" value="F:riboflavin reductase (NADPH) activity"/>
    <property type="evidence" value="ECO:0007669"/>
    <property type="project" value="TreeGrafter"/>
</dbReference>
<dbReference type="PANTHER" id="PTHR30466:SF11">
    <property type="entry name" value="FLAVIN-DEPENDENT MONOOXYGENASE, REDUCTASE SUBUNIT HSAB"/>
    <property type="match status" value="1"/>
</dbReference>
<comment type="caution">
    <text evidence="4">The sequence shown here is derived from an EMBL/GenBank/DDBJ whole genome shotgun (WGS) entry which is preliminary data.</text>
</comment>
<dbReference type="PANTHER" id="PTHR30466">
    <property type="entry name" value="FLAVIN REDUCTASE"/>
    <property type="match status" value="1"/>
</dbReference>
<dbReference type="SMART" id="SM00903">
    <property type="entry name" value="Flavin_Reduct"/>
    <property type="match status" value="1"/>
</dbReference>
<comment type="similarity">
    <text evidence="1">Belongs to the non-flavoprotein flavin reductase family.</text>
</comment>
<dbReference type="InterPro" id="IPR002563">
    <property type="entry name" value="Flavin_Rdtase-like_dom"/>
</dbReference>
<feature type="domain" description="Flavin reductase like" evidence="3">
    <location>
        <begin position="20"/>
        <end position="166"/>
    </location>
</feature>
<gene>
    <name evidence="4" type="ORF">GGR43_003337</name>
</gene>
<dbReference type="EMBL" id="JACIDT010000013">
    <property type="protein sequence ID" value="MBB3927605.1"/>
    <property type="molecule type" value="Genomic_DNA"/>
</dbReference>
<dbReference type="Gene3D" id="2.30.110.10">
    <property type="entry name" value="Electron Transport, Fmn-binding Protein, Chain A"/>
    <property type="match status" value="1"/>
</dbReference>
<dbReference type="SUPFAM" id="SSF50475">
    <property type="entry name" value="FMN-binding split barrel"/>
    <property type="match status" value="1"/>
</dbReference>
<evidence type="ECO:0000256" key="2">
    <source>
        <dbReference type="ARBA" id="ARBA00023002"/>
    </source>
</evidence>
<dbReference type="GO" id="GO:0010181">
    <property type="term" value="F:FMN binding"/>
    <property type="evidence" value="ECO:0007669"/>
    <property type="project" value="InterPro"/>
</dbReference>
<reference evidence="4 5" key="1">
    <citation type="submission" date="2020-08" db="EMBL/GenBank/DDBJ databases">
        <title>Genomic Encyclopedia of Type Strains, Phase IV (KMG-IV): sequencing the most valuable type-strain genomes for metagenomic binning, comparative biology and taxonomic classification.</title>
        <authorList>
            <person name="Goeker M."/>
        </authorList>
    </citation>
    <scope>NUCLEOTIDE SEQUENCE [LARGE SCALE GENOMIC DNA]</scope>
    <source>
        <strain evidence="4 5">DSM 26189</strain>
    </source>
</reference>
<evidence type="ECO:0000313" key="5">
    <source>
        <dbReference type="Proteomes" id="UP000571950"/>
    </source>
</evidence>
<name>A0A7W6BIH3_9SPHN</name>
<dbReference type="Proteomes" id="UP000571950">
    <property type="component" value="Unassembled WGS sequence"/>
</dbReference>
<dbReference type="Pfam" id="PF01613">
    <property type="entry name" value="Flavin_Reduct"/>
    <property type="match status" value="1"/>
</dbReference>
<keyword evidence="5" id="KW-1185">Reference proteome</keyword>